<name>A0A7W7PEK5_STRNE</name>
<comment type="caution">
    <text evidence="1">The sequence shown here is derived from an EMBL/GenBank/DDBJ whole genome shotgun (WGS) entry which is preliminary data.</text>
</comment>
<accession>A0A7W7PEK5</accession>
<gene>
    <name evidence="1" type="ORF">FHS38_002832</name>
</gene>
<sequence length="91" mass="9137">MSDATKRTLRTVLQTAVGLAVVLPAIVDASGVPATLPWVAGALAAAGGLARVMALPAVQALLPAWLRTEGTPPNGDAALRALAAEDDRGRA</sequence>
<proteinExistence type="predicted"/>
<reference evidence="1 2" key="1">
    <citation type="submission" date="2020-08" db="EMBL/GenBank/DDBJ databases">
        <title>Genomic Encyclopedia of Type Strains, Phase III (KMG-III): the genomes of soil and plant-associated and newly described type strains.</title>
        <authorList>
            <person name="Whitman W."/>
        </authorList>
    </citation>
    <scope>NUCLEOTIDE SEQUENCE [LARGE SCALE GENOMIC DNA]</scope>
    <source>
        <strain evidence="1 2">CECT 3265</strain>
    </source>
</reference>
<evidence type="ECO:0008006" key="3">
    <source>
        <dbReference type="Google" id="ProtNLM"/>
    </source>
</evidence>
<dbReference type="Proteomes" id="UP000556436">
    <property type="component" value="Unassembled WGS sequence"/>
</dbReference>
<dbReference type="AlphaFoldDB" id="A0A7W7PEK5"/>
<dbReference type="RefSeq" id="WP_184733876.1">
    <property type="nucleotide sequence ID" value="NZ_BMRW01000005.1"/>
</dbReference>
<protein>
    <recommendedName>
        <fullName evidence="3">Holin</fullName>
    </recommendedName>
</protein>
<dbReference type="EMBL" id="JACHJG010000005">
    <property type="protein sequence ID" value="MBB4886787.1"/>
    <property type="molecule type" value="Genomic_DNA"/>
</dbReference>
<organism evidence="1 2">
    <name type="scientific">Streptomyces netropsis</name>
    <name type="common">Streptoverticillium netropsis</name>
    <dbReference type="NCBI Taxonomy" id="55404"/>
    <lineage>
        <taxon>Bacteria</taxon>
        <taxon>Bacillati</taxon>
        <taxon>Actinomycetota</taxon>
        <taxon>Actinomycetes</taxon>
        <taxon>Kitasatosporales</taxon>
        <taxon>Streptomycetaceae</taxon>
        <taxon>Streptomyces</taxon>
    </lineage>
</organism>
<evidence type="ECO:0000313" key="2">
    <source>
        <dbReference type="Proteomes" id="UP000556436"/>
    </source>
</evidence>
<keyword evidence="2" id="KW-1185">Reference proteome</keyword>
<evidence type="ECO:0000313" key="1">
    <source>
        <dbReference type="EMBL" id="MBB4886787.1"/>
    </source>
</evidence>